<keyword evidence="2" id="KW-1185">Reference proteome</keyword>
<dbReference type="eggNOG" id="COG5352">
    <property type="taxonomic scope" value="Bacteria"/>
</dbReference>
<dbReference type="Gene3D" id="1.10.10.60">
    <property type="entry name" value="Homeodomain-like"/>
    <property type="match status" value="1"/>
</dbReference>
<sequence>MRRPVWNAVESGERTNFMSWTDERVSTLKQLWTEGLSASQIADKLGGVTRNAVIGKVHRLKLESRGKTAMPAEAAPVEAEPVGTPVETVAQPQMEVREETVVAGRFAAAATAASSAPRPQSFGATALKLEPDEEEDYEAALETRTDAKTGEVVPIARKLTLVQLTERTCKWPVGDPMHDDFHFCGNSSRDSSPYCEFHAKLAFQAVDRRRVR</sequence>
<dbReference type="STRING" id="217511.GCA_001463845_01749"/>
<dbReference type="HOGENOM" id="CLU_096417_1_0_5"/>
<reference evidence="1 2" key="1">
    <citation type="journal article" date="2010" name="J. Bacteriol.">
        <title>Genome sequence of Fulvimarina pelagi HTCC2506T, a Mn(II)-oxidizing alphaproteobacterium possessing an aerobic anoxygenic photosynthetic gene cluster and Xanthorhodopsin.</title>
        <authorList>
            <person name="Kang I."/>
            <person name="Oh H.M."/>
            <person name="Lim S.I."/>
            <person name="Ferriera S."/>
            <person name="Giovannoni S.J."/>
            <person name="Cho J.C."/>
        </authorList>
    </citation>
    <scope>NUCLEOTIDE SEQUENCE [LARGE SCALE GENOMIC DNA]</scope>
    <source>
        <strain evidence="1 2">HTCC2506</strain>
    </source>
</reference>
<accession>Q0G7J8</accession>
<evidence type="ECO:0000313" key="2">
    <source>
        <dbReference type="Proteomes" id="UP000004310"/>
    </source>
</evidence>
<evidence type="ECO:0000313" key="1">
    <source>
        <dbReference type="EMBL" id="EAU42366.1"/>
    </source>
</evidence>
<dbReference type="InterPro" id="IPR011681">
    <property type="entry name" value="GcrA"/>
</dbReference>
<gene>
    <name evidence="1" type="ORF">FP2506_05991</name>
</gene>
<dbReference type="EMBL" id="AATP01000001">
    <property type="protein sequence ID" value="EAU42366.1"/>
    <property type="molecule type" value="Genomic_DNA"/>
</dbReference>
<proteinExistence type="predicted"/>
<protein>
    <submittedName>
        <fullName evidence="1">Pollen allergen Poa pIX/Phl pVI, C-terminal</fullName>
    </submittedName>
</protein>
<dbReference type="Proteomes" id="UP000004310">
    <property type="component" value="Unassembled WGS sequence"/>
</dbReference>
<organism evidence="1 2">
    <name type="scientific">Fulvimarina pelagi HTCC2506</name>
    <dbReference type="NCBI Taxonomy" id="314231"/>
    <lineage>
        <taxon>Bacteria</taxon>
        <taxon>Pseudomonadati</taxon>
        <taxon>Pseudomonadota</taxon>
        <taxon>Alphaproteobacteria</taxon>
        <taxon>Hyphomicrobiales</taxon>
        <taxon>Aurantimonadaceae</taxon>
        <taxon>Fulvimarina</taxon>
    </lineage>
</organism>
<dbReference type="AlphaFoldDB" id="Q0G7J8"/>
<comment type="caution">
    <text evidence="1">The sequence shown here is derived from an EMBL/GenBank/DDBJ whole genome shotgun (WGS) entry which is preliminary data.</text>
</comment>
<name>Q0G7J8_9HYPH</name>
<dbReference type="Pfam" id="PF07750">
    <property type="entry name" value="GcrA"/>
    <property type="match status" value="1"/>
</dbReference>